<keyword evidence="2" id="KW-1185">Reference proteome</keyword>
<dbReference type="EMBL" id="JAMZDX010000004">
    <property type="protein sequence ID" value="MCP2310986.1"/>
    <property type="molecule type" value="Genomic_DNA"/>
</dbReference>
<dbReference type="Proteomes" id="UP001206483">
    <property type="component" value="Unassembled WGS sequence"/>
</dbReference>
<protein>
    <submittedName>
        <fullName evidence="1">Uncharacterized protein</fullName>
    </submittedName>
</protein>
<evidence type="ECO:0000313" key="2">
    <source>
        <dbReference type="Proteomes" id="UP001206483"/>
    </source>
</evidence>
<gene>
    <name evidence="1" type="ORF">FHR36_004149</name>
</gene>
<accession>A0ABT1J0P3</accession>
<evidence type="ECO:0000313" key="1">
    <source>
        <dbReference type="EMBL" id="MCP2310986.1"/>
    </source>
</evidence>
<reference evidence="1 2" key="1">
    <citation type="submission" date="2022-06" db="EMBL/GenBank/DDBJ databases">
        <title>Sequencing the genomes of 1000 actinobacteria strains.</title>
        <authorList>
            <person name="Klenk H.-P."/>
        </authorList>
    </citation>
    <scope>NUCLEOTIDE SEQUENCE [LARGE SCALE GENOMIC DNA]</scope>
    <source>
        <strain evidence="1 2">DSM 41656</strain>
    </source>
</reference>
<name>A0ABT1J0P3_9ACTN</name>
<sequence length="198" mass="21442">MGLDYSYEIFTPARNVTRALAELVQLAPRPRRKPPLTLTIPGGDRLVVPFTSHFKSDPVDCSAGGTLELDTSLVVGVDDAVREFVEGHGFELDELGRAAIGYIYLTVRFAPAEHPRYASLQFTAATTGMSLMFEQSASVRAVFTGLAAASGGVCCVLDTEIDSVELCWLNGRSAQETVPGPRFADWSDVVATWPDQDQ</sequence>
<comment type="caution">
    <text evidence="1">The sequence shown here is derived from an EMBL/GenBank/DDBJ whole genome shotgun (WGS) entry which is preliminary data.</text>
</comment>
<dbReference type="RefSeq" id="WP_253799638.1">
    <property type="nucleotide sequence ID" value="NZ_BAAAUB010000018.1"/>
</dbReference>
<organism evidence="1 2">
    <name type="scientific">Kitasatospora paracochleata</name>
    <dbReference type="NCBI Taxonomy" id="58354"/>
    <lineage>
        <taxon>Bacteria</taxon>
        <taxon>Bacillati</taxon>
        <taxon>Actinomycetota</taxon>
        <taxon>Actinomycetes</taxon>
        <taxon>Kitasatosporales</taxon>
        <taxon>Streptomycetaceae</taxon>
        <taxon>Kitasatospora</taxon>
    </lineage>
</organism>
<proteinExistence type="predicted"/>